<proteinExistence type="predicted"/>
<dbReference type="EMBL" id="CP002565">
    <property type="protein sequence ID" value="AEB68452.1"/>
    <property type="molecule type" value="Genomic_DNA"/>
</dbReference>
<organism evidence="1 2">
    <name type="scientific">Methanothrix soehngenii (strain ATCC 5969 / DSM 3671 / JCM 10134 / NBRC 103675 / OCM 69 / GP-6)</name>
    <name type="common">Methanosaeta concilii</name>
    <dbReference type="NCBI Taxonomy" id="990316"/>
    <lineage>
        <taxon>Archaea</taxon>
        <taxon>Methanobacteriati</taxon>
        <taxon>Methanobacteriota</taxon>
        <taxon>Stenosarchaea group</taxon>
        <taxon>Methanomicrobia</taxon>
        <taxon>Methanotrichales</taxon>
        <taxon>Methanotrichaceae</taxon>
        <taxon>Methanothrix</taxon>
    </lineage>
</organism>
<evidence type="ECO:0000313" key="2">
    <source>
        <dbReference type="Proteomes" id="UP000007807"/>
    </source>
</evidence>
<protein>
    <submittedName>
        <fullName evidence="1">Conserved domain protein</fullName>
    </submittedName>
</protein>
<evidence type="ECO:0000313" key="1">
    <source>
        <dbReference type="EMBL" id="AEB68452.1"/>
    </source>
</evidence>
<dbReference type="KEGG" id="mcj:MCON_1863"/>
<accession>F4BW22</accession>
<dbReference type="AlphaFoldDB" id="F4BW22"/>
<name>F4BW22_METSG</name>
<dbReference type="STRING" id="990316.MCON_1863"/>
<gene>
    <name evidence="1" type="ordered locus">MCON_1863</name>
</gene>
<dbReference type="InParanoid" id="F4BW22"/>
<dbReference type="Proteomes" id="UP000007807">
    <property type="component" value="Chromosome"/>
</dbReference>
<reference evidence="1 2" key="1">
    <citation type="journal article" date="2011" name="J. Bacteriol.">
        <title>Complete genome sequence of Methanosaeta concilii, a specialist in aceticlastic methanogenesis.</title>
        <authorList>
            <person name="Barber R.D."/>
            <person name="Zhang L."/>
            <person name="Harnack M."/>
            <person name="Olson M.V."/>
            <person name="Kaul R."/>
            <person name="Ingram-Smith C."/>
            <person name="Smith K.S."/>
        </authorList>
    </citation>
    <scope>NUCLEOTIDE SEQUENCE [LARGE SCALE GENOMIC DNA]</scope>
    <source>
        <strain evidence="2">ATCC 5969 / DSM 3671 / JCM 10134 / NBRC 103675 / OCM 69 / GP-6</strain>
    </source>
</reference>
<sequence length="47" mass="5139">MGAVPNNLKRLGIARGVHLLVGDLENISRLGSAFSVSRPDRHTLRED</sequence>
<keyword evidence="2" id="KW-1185">Reference proteome</keyword>
<dbReference type="HOGENOM" id="CLU_3163090_0_0_2"/>